<sequence>MTRSASPNGAVEFSYDFPVAGPSTLPPPRRPRTRASSPAQSQSSQRTRPRWEASSFDEEVDADDTPYDAFGYPYPRAGRTRPIPVPAPTRNQWLAPTPSPTYPYGGYPYANDYPPMLMAPAPHWQPSSCESAMSALSAASSHSHDAHKEKHVPAKIRKARRSVDSERPAWDSYDAPSYTPQFVDSPHSSPTLDLDDEEEQEQEDEQEEESQRPASHEWNGIETNYNKQTRVNLSELNVLKLSGIRISEYLNKRQASLIDTASANPNPIHRIRIRGRAGIDAVVRTRARARFELLARVETDAPPPPRDTRQAQLEARANLSRRGLDNSSASAHRPSESRLHLKAHPRPPAYPSQPENVPARIERLVLELPKVVEGVVREGEAGRGGGRMVVSLRAGLARADTDEGGRVSSASAHRAPRPDSTESARRIRSLNVRGHIQVRFGPSESAAAAAELTRRVDIDGRRGVSRSTWEAGGGRFEMREGRGGGGMLKLVSLSLRAGGEVGTRRRREGAGLAKRWAVVRARRTGEGGHGDGGRERRFRVEGGREGEGWMRGEEGTRKGIYASEEGGGGGGGGEGGALRGKAKAKERERAGLASRHGLDGQQRRGNEEGKRSNHCTRMRHLVNFAVGDVQAAELARRVKQAEVVTGASFEVGA</sequence>
<feature type="region of interest" description="Disordered" evidence="1">
    <location>
        <begin position="1"/>
        <end position="100"/>
    </location>
</feature>
<accession>A0AAD7IDX9</accession>
<evidence type="ECO:0000313" key="2">
    <source>
        <dbReference type="EMBL" id="KAJ7739595.1"/>
    </source>
</evidence>
<feature type="compositionally biased region" description="Basic and acidic residues" evidence="1">
    <location>
        <begin position="583"/>
        <end position="611"/>
    </location>
</feature>
<dbReference type="Proteomes" id="UP001215598">
    <property type="component" value="Unassembled WGS sequence"/>
</dbReference>
<feature type="region of interest" description="Disordered" evidence="1">
    <location>
        <begin position="400"/>
        <end position="424"/>
    </location>
</feature>
<dbReference type="EMBL" id="JARKIB010000106">
    <property type="protein sequence ID" value="KAJ7739595.1"/>
    <property type="molecule type" value="Genomic_DNA"/>
</dbReference>
<feature type="region of interest" description="Disordered" evidence="1">
    <location>
        <begin position="135"/>
        <end position="223"/>
    </location>
</feature>
<keyword evidence="3" id="KW-1185">Reference proteome</keyword>
<organism evidence="2 3">
    <name type="scientific">Mycena metata</name>
    <dbReference type="NCBI Taxonomy" id="1033252"/>
    <lineage>
        <taxon>Eukaryota</taxon>
        <taxon>Fungi</taxon>
        <taxon>Dikarya</taxon>
        <taxon>Basidiomycota</taxon>
        <taxon>Agaricomycotina</taxon>
        <taxon>Agaricomycetes</taxon>
        <taxon>Agaricomycetidae</taxon>
        <taxon>Agaricales</taxon>
        <taxon>Marasmiineae</taxon>
        <taxon>Mycenaceae</taxon>
        <taxon>Mycena</taxon>
    </lineage>
</organism>
<reference evidence="2" key="1">
    <citation type="submission" date="2023-03" db="EMBL/GenBank/DDBJ databases">
        <title>Massive genome expansion in bonnet fungi (Mycena s.s.) driven by repeated elements and novel gene families across ecological guilds.</title>
        <authorList>
            <consortium name="Lawrence Berkeley National Laboratory"/>
            <person name="Harder C.B."/>
            <person name="Miyauchi S."/>
            <person name="Viragh M."/>
            <person name="Kuo A."/>
            <person name="Thoen E."/>
            <person name="Andreopoulos B."/>
            <person name="Lu D."/>
            <person name="Skrede I."/>
            <person name="Drula E."/>
            <person name="Henrissat B."/>
            <person name="Morin E."/>
            <person name="Kohler A."/>
            <person name="Barry K."/>
            <person name="LaButti K."/>
            <person name="Morin E."/>
            <person name="Salamov A."/>
            <person name="Lipzen A."/>
            <person name="Mereny Z."/>
            <person name="Hegedus B."/>
            <person name="Baldrian P."/>
            <person name="Stursova M."/>
            <person name="Weitz H."/>
            <person name="Taylor A."/>
            <person name="Grigoriev I.V."/>
            <person name="Nagy L.G."/>
            <person name="Martin F."/>
            <person name="Kauserud H."/>
        </authorList>
    </citation>
    <scope>NUCLEOTIDE SEQUENCE</scope>
    <source>
        <strain evidence="2">CBHHK182m</strain>
    </source>
</reference>
<feature type="region of interest" description="Disordered" evidence="1">
    <location>
        <begin position="319"/>
        <end position="355"/>
    </location>
</feature>
<proteinExistence type="predicted"/>
<feature type="region of interest" description="Disordered" evidence="1">
    <location>
        <begin position="523"/>
        <end position="614"/>
    </location>
</feature>
<dbReference type="AlphaFoldDB" id="A0AAD7IDX9"/>
<protein>
    <submittedName>
        <fullName evidence="2">Uncharacterized protein</fullName>
    </submittedName>
</protein>
<feature type="compositionally biased region" description="Basic and acidic residues" evidence="1">
    <location>
        <begin position="142"/>
        <end position="152"/>
    </location>
</feature>
<name>A0AAD7IDX9_9AGAR</name>
<feature type="compositionally biased region" description="Gly residues" evidence="1">
    <location>
        <begin position="565"/>
        <end position="578"/>
    </location>
</feature>
<feature type="compositionally biased region" description="Polar residues" evidence="1">
    <location>
        <begin position="178"/>
        <end position="191"/>
    </location>
</feature>
<feature type="compositionally biased region" description="Low complexity" evidence="1">
    <location>
        <begin position="34"/>
        <end position="46"/>
    </location>
</feature>
<gene>
    <name evidence="2" type="ORF">B0H16DRAFT_1758808</name>
</gene>
<evidence type="ECO:0000313" key="3">
    <source>
        <dbReference type="Proteomes" id="UP001215598"/>
    </source>
</evidence>
<feature type="compositionally biased region" description="Acidic residues" evidence="1">
    <location>
        <begin position="193"/>
        <end position="208"/>
    </location>
</feature>
<evidence type="ECO:0000256" key="1">
    <source>
        <dbReference type="SAM" id="MobiDB-lite"/>
    </source>
</evidence>
<feature type="compositionally biased region" description="Acidic residues" evidence="1">
    <location>
        <begin position="55"/>
        <end position="66"/>
    </location>
</feature>
<feature type="compositionally biased region" description="Basic and acidic residues" evidence="1">
    <location>
        <begin position="523"/>
        <end position="557"/>
    </location>
</feature>
<comment type="caution">
    <text evidence="2">The sequence shown here is derived from an EMBL/GenBank/DDBJ whole genome shotgun (WGS) entry which is preliminary data.</text>
</comment>